<sequence length="100" mass="11527">MDVQNFVLKIVNQGVHIVVLQHHTRNHACFFAKNVVLHVFVFLLVCMVTSKFVLATTAGRHRKENQNALKNLISSYKSIIKQCCPYLFFKNANCFHTYSV</sequence>
<evidence type="ECO:0000256" key="1">
    <source>
        <dbReference type="SAM" id="Phobius"/>
    </source>
</evidence>
<keyword evidence="1" id="KW-0812">Transmembrane</keyword>
<protein>
    <recommendedName>
        <fullName evidence="3">Transmembrane protein</fullName>
    </recommendedName>
</protein>
<dbReference type="EMBL" id="BT148656">
    <property type="protein sequence ID" value="AFK48450.1"/>
    <property type="molecule type" value="mRNA"/>
</dbReference>
<proteinExistence type="evidence at transcript level"/>
<name>I3T7F8_MEDTR</name>
<evidence type="ECO:0008006" key="3">
    <source>
        <dbReference type="Google" id="ProtNLM"/>
    </source>
</evidence>
<accession>I3T7F8</accession>
<feature type="transmembrane region" description="Helical" evidence="1">
    <location>
        <begin position="35"/>
        <end position="54"/>
    </location>
</feature>
<evidence type="ECO:0000313" key="2">
    <source>
        <dbReference type="EMBL" id="AFK48450.1"/>
    </source>
</evidence>
<dbReference type="ExpressionAtlas" id="I3T7F8">
    <property type="expression patterns" value="differential"/>
</dbReference>
<reference evidence="2" key="1">
    <citation type="submission" date="2012-05" db="EMBL/GenBank/DDBJ databases">
        <authorList>
            <person name="Krishnakumar V."/>
            <person name="Cheung F."/>
            <person name="Xiao Y."/>
            <person name="Chan A."/>
            <person name="Moskal W.A."/>
            <person name="Town C.D."/>
        </authorList>
    </citation>
    <scope>NUCLEOTIDE SEQUENCE</scope>
</reference>
<keyword evidence="1" id="KW-1133">Transmembrane helix</keyword>
<dbReference type="AlphaFoldDB" id="I3T7F8"/>
<organism evidence="2">
    <name type="scientific">Medicago truncatula</name>
    <name type="common">Barrel medic</name>
    <name type="synonym">Medicago tribuloides</name>
    <dbReference type="NCBI Taxonomy" id="3880"/>
    <lineage>
        <taxon>Eukaryota</taxon>
        <taxon>Viridiplantae</taxon>
        <taxon>Streptophyta</taxon>
        <taxon>Embryophyta</taxon>
        <taxon>Tracheophyta</taxon>
        <taxon>Spermatophyta</taxon>
        <taxon>Magnoliopsida</taxon>
        <taxon>eudicotyledons</taxon>
        <taxon>Gunneridae</taxon>
        <taxon>Pentapetalae</taxon>
        <taxon>rosids</taxon>
        <taxon>fabids</taxon>
        <taxon>Fabales</taxon>
        <taxon>Fabaceae</taxon>
        <taxon>Papilionoideae</taxon>
        <taxon>50 kb inversion clade</taxon>
        <taxon>NPAAA clade</taxon>
        <taxon>Hologalegina</taxon>
        <taxon>IRL clade</taxon>
        <taxon>Trifolieae</taxon>
        <taxon>Medicago</taxon>
    </lineage>
</organism>
<keyword evidence="1" id="KW-0472">Membrane</keyword>